<keyword evidence="5 15" id="KW-0479">Metal-binding</keyword>
<feature type="binding site" evidence="15">
    <location>
        <position position="571"/>
    </location>
    <ligand>
        <name>substrate</name>
    </ligand>
</feature>
<dbReference type="GO" id="GO:0003677">
    <property type="term" value="F:DNA binding"/>
    <property type="evidence" value="ECO:0007669"/>
    <property type="project" value="UniProtKB-KW"/>
</dbReference>
<dbReference type="InterPro" id="IPR002173">
    <property type="entry name" value="Carboh/pur_kinase_PfkB_CS"/>
</dbReference>
<dbReference type="Gene3D" id="3.40.50.2300">
    <property type="match status" value="2"/>
</dbReference>
<dbReference type="PANTHER" id="PTHR10584:SF166">
    <property type="entry name" value="RIBOKINASE"/>
    <property type="match status" value="1"/>
</dbReference>
<dbReference type="Pfam" id="PF00356">
    <property type="entry name" value="LacI"/>
    <property type="match status" value="1"/>
</dbReference>
<reference evidence="17 18" key="1">
    <citation type="journal article" date="2021" name="Environ. Microbiol.">
        <title>Genetic insights into the dark matter of the mammalian gut microbiota through targeted genome reconstruction.</title>
        <authorList>
            <person name="Lugli G.A."/>
            <person name="Alessandri G."/>
            <person name="Milani C."/>
            <person name="Viappiani A."/>
            <person name="Fontana F."/>
            <person name="Tarracchini C."/>
            <person name="Mancabelli L."/>
            <person name="Argentini C."/>
            <person name="Ruiz L."/>
            <person name="Margolles A."/>
            <person name="van Sinderen D."/>
            <person name="Turroni F."/>
            <person name="Ventura M."/>
        </authorList>
    </citation>
    <scope>NUCLEOTIDE SEQUENCE [LARGE SCALE GENOMIC DNA]</scope>
    <source>
        <strain evidence="17 18">LC6</strain>
    </source>
</reference>
<comment type="activity regulation">
    <text evidence="15">Activated by a monovalent cation that binds near, but not in, the active site. The most likely occupant of the site in vivo is potassium. Ion binding induces a conformational change that may alter substrate affinity.</text>
</comment>
<feature type="binding site" evidence="15">
    <location>
        <begin position="539"/>
        <end position="544"/>
    </location>
    <ligand>
        <name>ATP</name>
        <dbReference type="ChEBI" id="CHEBI:30616"/>
    </ligand>
</feature>
<evidence type="ECO:0000256" key="9">
    <source>
        <dbReference type="ARBA" id="ARBA00022842"/>
    </source>
</evidence>
<evidence type="ECO:0000256" key="5">
    <source>
        <dbReference type="ARBA" id="ARBA00022723"/>
    </source>
</evidence>
<dbReference type="HAMAP" id="MF_01987">
    <property type="entry name" value="Ribokinase"/>
    <property type="match status" value="1"/>
</dbReference>
<comment type="pathway">
    <text evidence="15">Carbohydrate metabolism; D-ribose degradation; D-ribose 5-phosphate from beta-D-ribopyranose: step 2/2.</text>
</comment>
<dbReference type="InterPro" id="IPR010982">
    <property type="entry name" value="Lambda_DNA-bd_dom_sf"/>
</dbReference>
<evidence type="ECO:0000256" key="14">
    <source>
        <dbReference type="ARBA" id="ARBA00023277"/>
    </source>
</evidence>
<dbReference type="RefSeq" id="WP_214376234.1">
    <property type="nucleotide sequence ID" value="NZ_JAFEJU010000003.1"/>
</dbReference>
<keyword evidence="18" id="KW-1185">Reference proteome</keyword>
<keyword evidence="8 15" id="KW-0067">ATP-binding</keyword>
<dbReference type="PRINTS" id="PR00036">
    <property type="entry name" value="HTHLACI"/>
</dbReference>
<evidence type="ECO:0000256" key="2">
    <source>
        <dbReference type="ARBA" id="ARBA00012035"/>
    </source>
</evidence>
<dbReference type="InterPro" id="IPR046335">
    <property type="entry name" value="LacI/GalR-like_sensor"/>
</dbReference>
<feature type="binding site" evidence="15">
    <location>
        <begin position="334"/>
        <end position="336"/>
    </location>
    <ligand>
        <name>substrate</name>
    </ligand>
</feature>
<accession>A0ABS5UVD9</accession>
<comment type="subunit">
    <text evidence="15">Homodimer.</text>
</comment>
<evidence type="ECO:0000256" key="10">
    <source>
        <dbReference type="ARBA" id="ARBA00022958"/>
    </source>
</evidence>
<feature type="binding site" evidence="15">
    <location>
        <begin position="570"/>
        <end position="571"/>
    </location>
    <ligand>
        <name>ATP</name>
        <dbReference type="ChEBI" id="CHEBI:30616"/>
    </ligand>
</feature>
<dbReference type="SUPFAM" id="SSF47413">
    <property type="entry name" value="lambda repressor-like DNA-binding domains"/>
    <property type="match status" value="1"/>
</dbReference>
<name>A0ABS5UVD9_9BIFI</name>
<evidence type="ECO:0000256" key="15">
    <source>
        <dbReference type="HAMAP-Rule" id="MF_01987"/>
    </source>
</evidence>
<keyword evidence="10 15" id="KW-0630">Potassium</keyword>
<comment type="function">
    <text evidence="15">Catalyzes the phosphorylation of ribose at O-5 in a reaction requiring ATP and magnesium. The resulting D-ribose-5-phosphate can then be used either for sythesis of nucleotides, histidine, and tryptophan, or as a component of the pentose phosphate pathway.</text>
</comment>
<dbReference type="Gene3D" id="1.10.260.40">
    <property type="entry name" value="lambda repressor-like DNA-binding domains"/>
    <property type="match status" value="1"/>
</dbReference>
<comment type="cofactor">
    <cofactor evidence="15">
        <name>Mg(2+)</name>
        <dbReference type="ChEBI" id="CHEBI:18420"/>
    </cofactor>
    <text evidence="15">Requires a divalent cation, most likely magnesium in vivo, as an electrophilic catalyst to aid phosphoryl group transfer. It is the chelate of the metal and the nucleotide that is the actual substrate.</text>
</comment>
<keyword evidence="6 15" id="KW-0547">Nucleotide-binding</keyword>
<comment type="similarity">
    <text evidence="15">Belongs to the carbohydrate kinase PfkB family. Ribokinase subfamily.</text>
</comment>
<dbReference type="InterPro" id="IPR002139">
    <property type="entry name" value="Ribo/fructo_kinase"/>
</dbReference>
<evidence type="ECO:0000256" key="7">
    <source>
        <dbReference type="ARBA" id="ARBA00022777"/>
    </source>
</evidence>
<keyword evidence="7 15" id="KW-0418">Kinase</keyword>
<feature type="binding site" evidence="15">
    <location>
        <begin position="362"/>
        <end position="366"/>
    </location>
    <ligand>
        <name>substrate</name>
    </ligand>
</feature>
<dbReference type="SMART" id="SM00354">
    <property type="entry name" value="HTH_LACI"/>
    <property type="match status" value="1"/>
</dbReference>
<feature type="binding site" evidence="15">
    <location>
        <position position="604"/>
    </location>
    <ligand>
        <name>K(+)</name>
        <dbReference type="ChEBI" id="CHEBI:29103"/>
    </ligand>
</feature>
<feature type="binding site" evidence="15">
    <location>
        <position position="567"/>
    </location>
    <ligand>
        <name>K(+)</name>
        <dbReference type="ChEBI" id="CHEBI:29103"/>
    </ligand>
</feature>
<dbReference type="InterPro" id="IPR011877">
    <property type="entry name" value="Ribokinase"/>
</dbReference>
<comment type="caution">
    <text evidence="17">The sequence shown here is derived from an EMBL/GenBank/DDBJ whole genome shotgun (WGS) entry which is preliminary data.</text>
</comment>
<keyword evidence="15" id="KW-0963">Cytoplasm</keyword>
<dbReference type="Pfam" id="PF00294">
    <property type="entry name" value="PfkB"/>
    <property type="match status" value="1"/>
</dbReference>
<dbReference type="Pfam" id="PF13377">
    <property type="entry name" value="Peripla_BP_3"/>
    <property type="match status" value="1"/>
</dbReference>
<dbReference type="Proteomes" id="UP000711736">
    <property type="component" value="Unassembled WGS sequence"/>
</dbReference>
<dbReference type="Gene3D" id="3.40.1190.20">
    <property type="match status" value="1"/>
</dbReference>
<keyword evidence="4 15" id="KW-0808">Transferase</keyword>
<feature type="active site" description="Proton acceptor" evidence="15">
    <location>
        <position position="571"/>
    </location>
</feature>
<dbReference type="InterPro" id="IPR028082">
    <property type="entry name" value="Peripla_BP_I"/>
</dbReference>
<comment type="caution">
    <text evidence="15">Lacks conserved residue(s) required for the propagation of feature annotation.</text>
</comment>
<evidence type="ECO:0000313" key="17">
    <source>
        <dbReference type="EMBL" id="MBT1175019.1"/>
    </source>
</evidence>
<keyword evidence="12 17" id="KW-0238">DNA-binding</keyword>
<feature type="binding site" evidence="15">
    <location>
        <position position="606"/>
    </location>
    <ligand>
        <name>K(+)</name>
        <dbReference type="ChEBI" id="CHEBI:29103"/>
    </ligand>
</feature>
<keyword evidence="11" id="KW-0805">Transcription regulation</keyword>
<organism evidence="17 18">
    <name type="scientific">Bifidobacterium colobi</name>
    <dbReference type="NCBI Taxonomy" id="2809026"/>
    <lineage>
        <taxon>Bacteria</taxon>
        <taxon>Bacillati</taxon>
        <taxon>Actinomycetota</taxon>
        <taxon>Actinomycetes</taxon>
        <taxon>Bifidobacteriales</taxon>
        <taxon>Bifidobacteriaceae</taxon>
        <taxon>Bifidobacterium</taxon>
    </lineage>
</organism>
<dbReference type="EMBL" id="JAFEJU010000003">
    <property type="protein sequence ID" value="MBT1175019.1"/>
    <property type="molecule type" value="Genomic_DNA"/>
</dbReference>
<dbReference type="PROSITE" id="PS00584">
    <property type="entry name" value="PFKB_KINASES_2"/>
    <property type="match status" value="1"/>
</dbReference>
<feature type="domain" description="HTH lacI-type" evidence="16">
    <location>
        <begin position="1"/>
        <end position="55"/>
    </location>
</feature>
<dbReference type="SUPFAM" id="SSF53822">
    <property type="entry name" value="Periplasmic binding protein-like I"/>
    <property type="match status" value="1"/>
</dbReference>
<evidence type="ECO:0000256" key="6">
    <source>
        <dbReference type="ARBA" id="ARBA00022741"/>
    </source>
</evidence>
<dbReference type="EC" id="2.7.1.15" evidence="2 15"/>
<dbReference type="CDD" id="cd01174">
    <property type="entry name" value="ribokinase"/>
    <property type="match status" value="1"/>
</dbReference>
<dbReference type="InterPro" id="IPR011611">
    <property type="entry name" value="PfkB_dom"/>
</dbReference>
<feature type="binding site" evidence="15">
    <location>
        <position position="565"/>
    </location>
    <ligand>
        <name>K(+)</name>
        <dbReference type="ChEBI" id="CHEBI:29103"/>
    </ligand>
</feature>
<evidence type="ECO:0000256" key="4">
    <source>
        <dbReference type="ARBA" id="ARBA00022679"/>
    </source>
</evidence>
<dbReference type="CDD" id="cd01392">
    <property type="entry name" value="HTH_LacI"/>
    <property type="match status" value="1"/>
</dbReference>
<evidence type="ECO:0000256" key="13">
    <source>
        <dbReference type="ARBA" id="ARBA00023163"/>
    </source>
</evidence>
<feature type="binding site" evidence="15">
    <location>
        <position position="463"/>
    </location>
    <ligand>
        <name>substrate</name>
    </ligand>
</feature>
<evidence type="ECO:0000256" key="3">
    <source>
        <dbReference type="ARBA" id="ARBA00016943"/>
    </source>
</evidence>
<keyword evidence="9 15" id="KW-0460">Magnesium</keyword>
<evidence type="ECO:0000259" key="16">
    <source>
        <dbReference type="PROSITE" id="PS50932"/>
    </source>
</evidence>
<comment type="catalytic activity">
    <reaction evidence="15">
        <text>D-ribose + ATP = D-ribose 5-phosphate + ADP + H(+)</text>
        <dbReference type="Rhea" id="RHEA:13697"/>
        <dbReference type="ChEBI" id="CHEBI:15378"/>
        <dbReference type="ChEBI" id="CHEBI:30616"/>
        <dbReference type="ChEBI" id="CHEBI:47013"/>
        <dbReference type="ChEBI" id="CHEBI:78346"/>
        <dbReference type="ChEBI" id="CHEBI:456216"/>
        <dbReference type="EC" id="2.7.1.15"/>
    </reaction>
</comment>
<dbReference type="PROSITE" id="PS00356">
    <property type="entry name" value="HTH_LACI_1"/>
    <property type="match status" value="1"/>
</dbReference>
<feature type="binding site" evidence="15">
    <location>
        <position position="601"/>
    </location>
    <ligand>
        <name>K(+)</name>
        <dbReference type="ChEBI" id="CHEBI:29103"/>
    </ligand>
</feature>
<keyword evidence="13" id="KW-0804">Transcription</keyword>
<dbReference type="InterPro" id="IPR000843">
    <property type="entry name" value="HTH_LacI"/>
</dbReference>
<protein>
    <recommendedName>
        <fullName evidence="3 15">Ribokinase</fullName>
        <shortName evidence="15">RK</shortName>
        <ecNumber evidence="2 15">2.7.1.15</ecNumber>
    </recommendedName>
</protein>
<comment type="subcellular location">
    <subcellularLocation>
        <location evidence="15">Cytoplasm</location>
    </subcellularLocation>
</comment>
<evidence type="ECO:0000256" key="1">
    <source>
        <dbReference type="ARBA" id="ARBA00005380"/>
    </source>
</evidence>
<comment type="similarity">
    <text evidence="1">Belongs to the carbohydrate kinase pfkB family.</text>
</comment>
<keyword evidence="14 15" id="KW-0119">Carbohydrate metabolism</keyword>
<gene>
    <name evidence="15" type="primary">rbsK</name>
    <name evidence="17" type="ORF">JS530_05800</name>
</gene>
<dbReference type="PROSITE" id="PS50932">
    <property type="entry name" value="HTH_LACI_2"/>
    <property type="match status" value="1"/>
</dbReference>
<dbReference type="SUPFAM" id="SSF53613">
    <property type="entry name" value="Ribokinase-like"/>
    <property type="match status" value="1"/>
</dbReference>
<evidence type="ECO:0000256" key="8">
    <source>
        <dbReference type="ARBA" id="ARBA00022840"/>
    </source>
</evidence>
<dbReference type="PRINTS" id="PR00990">
    <property type="entry name" value="RIBOKINASE"/>
</dbReference>
<proteinExistence type="inferred from homology"/>
<evidence type="ECO:0000256" key="11">
    <source>
        <dbReference type="ARBA" id="ARBA00023015"/>
    </source>
</evidence>
<feature type="binding site" evidence="15">
    <location>
        <position position="610"/>
    </location>
    <ligand>
        <name>K(+)</name>
        <dbReference type="ChEBI" id="CHEBI:29103"/>
    </ligand>
</feature>
<dbReference type="PANTHER" id="PTHR10584">
    <property type="entry name" value="SUGAR KINASE"/>
    <property type="match status" value="1"/>
</dbReference>
<sequence length="627" mass="68406">MNIKDIARIAGVSTSTVSKIVNGKDSTISEETRKKVLAIVKEYHYKPYAAASKRTRSYTIGVLLRSPISFDSTLDGIIEAAQNAGYATAAYNSYSDPEQELKNIAAVCGRNVDGVIWEPATPNSLEYASQFPQGTPLLTIGPNGGDQSLLLPYKEAAYKLTNELIERGHRHIACLMTKGRRTHDFLEGFRTCLFDHQMPFDDDMVHYELDDSLAGQIGSHAITGFVSSHYRRALEFMQMVRPLHYRIPEDASLVSIKNDTAEALAFPSNTEISTYTIRNSDFGSYLCAKLIAQIEHDKEQHPSFVQDFHLDNTSTLAAPPSSIAKHVLVVGSINIDHYMSVPRLPHVGGSVSTRSDARYPGGKGVNQAIGAAKLGHRVALIGNVGMDTGSDFLFKELEQYGINTAGMRRCAEESTGSSYIFLDPDGESIIAILSGANALLQPSDITNNDHLFEHAGYCLIQTEIPIETALTAARAAHQHHAKTIVKPSSIERLPDELLANTDILVPNNHELSIIEPTGKTMEDRAANLIEHGAGCVIVTMGERGCYLLSRDGEAYVPAADFLSVDSTGAGDAFISALAAYLMYGYDLKHAIRIATLAAGYSVTHKGVIPSLIDQLTLDMYIRQDTQR</sequence>
<dbReference type="InterPro" id="IPR029056">
    <property type="entry name" value="Ribokinase-like"/>
</dbReference>
<feature type="binding site" evidence="15">
    <location>
        <position position="507"/>
    </location>
    <ligand>
        <name>ATP</name>
        <dbReference type="ChEBI" id="CHEBI:30616"/>
    </ligand>
</feature>
<evidence type="ECO:0000313" key="18">
    <source>
        <dbReference type="Proteomes" id="UP000711736"/>
    </source>
</evidence>
<evidence type="ECO:0000256" key="12">
    <source>
        <dbReference type="ARBA" id="ARBA00023125"/>
    </source>
</evidence>